<accession>A0ABV0XRE8</accession>
<sequence>MWRTSAGLQTSRRAALLGWMQKSRRCEKVEKNKISLNAREAAHCLFKYQRPEETQERSHEKYELLA</sequence>
<protein>
    <submittedName>
        <fullName evidence="1">Uncharacterized protein</fullName>
    </submittedName>
</protein>
<dbReference type="Proteomes" id="UP001469553">
    <property type="component" value="Unassembled WGS sequence"/>
</dbReference>
<evidence type="ECO:0000313" key="2">
    <source>
        <dbReference type="Proteomes" id="UP001469553"/>
    </source>
</evidence>
<dbReference type="EMBL" id="JAHRIP010010748">
    <property type="protein sequence ID" value="MEQ2284064.1"/>
    <property type="molecule type" value="Genomic_DNA"/>
</dbReference>
<comment type="caution">
    <text evidence="1">The sequence shown here is derived from an EMBL/GenBank/DDBJ whole genome shotgun (WGS) entry which is preliminary data.</text>
</comment>
<name>A0ABV0XRE8_9TELE</name>
<keyword evidence="2" id="KW-1185">Reference proteome</keyword>
<proteinExistence type="predicted"/>
<evidence type="ECO:0000313" key="1">
    <source>
        <dbReference type="EMBL" id="MEQ2284064.1"/>
    </source>
</evidence>
<organism evidence="1 2">
    <name type="scientific">Ameca splendens</name>
    <dbReference type="NCBI Taxonomy" id="208324"/>
    <lineage>
        <taxon>Eukaryota</taxon>
        <taxon>Metazoa</taxon>
        <taxon>Chordata</taxon>
        <taxon>Craniata</taxon>
        <taxon>Vertebrata</taxon>
        <taxon>Euteleostomi</taxon>
        <taxon>Actinopterygii</taxon>
        <taxon>Neopterygii</taxon>
        <taxon>Teleostei</taxon>
        <taxon>Neoteleostei</taxon>
        <taxon>Acanthomorphata</taxon>
        <taxon>Ovalentaria</taxon>
        <taxon>Atherinomorphae</taxon>
        <taxon>Cyprinodontiformes</taxon>
        <taxon>Goodeidae</taxon>
        <taxon>Ameca</taxon>
    </lineage>
</organism>
<reference evidence="1 2" key="1">
    <citation type="submission" date="2021-06" db="EMBL/GenBank/DDBJ databases">
        <authorList>
            <person name="Palmer J.M."/>
        </authorList>
    </citation>
    <scope>NUCLEOTIDE SEQUENCE [LARGE SCALE GENOMIC DNA]</scope>
    <source>
        <strain evidence="1 2">AS_MEX2019</strain>
        <tissue evidence="1">Muscle</tissue>
    </source>
</reference>
<gene>
    <name evidence="1" type="ORF">AMECASPLE_017742</name>
</gene>